<dbReference type="RefSeq" id="WP_269817287.1">
    <property type="nucleotide sequence ID" value="NZ_CP114976.1"/>
</dbReference>
<evidence type="ECO:0000313" key="2">
    <source>
        <dbReference type="EMBL" id="WBE24345.1"/>
    </source>
</evidence>
<dbReference type="PANTHER" id="PTHR30383:SF24">
    <property type="entry name" value="THIOESTERASE 1_PROTEASE 1_LYSOPHOSPHOLIPASE L1"/>
    <property type="match status" value="1"/>
</dbReference>
<organism evidence="2 3">
    <name type="scientific">Denitrificimonas caeni</name>
    <dbReference type="NCBI Taxonomy" id="521720"/>
    <lineage>
        <taxon>Bacteria</taxon>
        <taxon>Pseudomonadati</taxon>
        <taxon>Pseudomonadota</taxon>
        <taxon>Gammaproteobacteria</taxon>
        <taxon>Pseudomonadales</taxon>
        <taxon>Pseudomonadaceae</taxon>
        <taxon>Denitrificimonas</taxon>
    </lineage>
</organism>
<dbReference type="PANTHER" id="PTHR30383">
    <property type="entry name" value="THIOESTERASE 1/PROTEASE 1/LYSOPHOSPHOLIPASE L1"/>
    <property type="match status" value="1"/>
</dbReference>
<dbReference type="Pfam" id="PF13472">
    <property type="entry name" value="Lipase_GDSL_2"/>
    <property type="match status" value="1"/>
</dbReference>
<dbReference type="KEGG" id="dce:O6P33_08125"/>
<dbReference type="InterPro" id="IPR051532">
    <property type="entry name" value="Ester_Hydrolysis_Enzymes"/>
</dbReference>
<dbReference type="SUPFAM" id="SSF52266">
    <property type="entry name" value="SGNH hydrolase"/>
    <property type="match status" value="1"/>
</dbReference>
<evidence type="ECO:0000259" key="1">
    <source>
        <dbReference type="Pfam" id="PF13472"/>
    </source>
</evidence>
<dbReference type="CDD" id="cd01836">
    <property type="entry name" value="FeeA_FeeB_like"/>
    <property type="match status" value="1"/>
</dbReference>
<accession>A0AAE9VLN8</accession>
<name>A0AAE9VLN8_9GAMM</name>
<dbReference type="Gene3D" id="3.40.50.1110">
    <property type="entry name" value="SGNH hydrolase"/>
    <property type="match status" value="1"/>
</dbReference>
<dbReference type="AlphaFoldDB" id="A0AAE9VLN8"/>
<gene>
    <name evidence="2" type="ORF">O6P33_08125</name>
</gene>
<protein>
    <submittedName>
        <fullName evidence="2">SGNH/GDSL hydrolase family protein</fullName>
    </submittedName>
</protein>
<dbReference type="Proteomes" id="UP001212189">
    <property type="component" value="Chromosome"/>
</dbReference>
<keyword evidence="3" id="KW-1185">Reference proteome</keyword>
<proteinExistence type="predicted"/>
<dbReference type="GO" id="GO:0004622">
    <property type="term" value="F:phosphatidylcholine lysophospholipase activity"/>
    <property type="evidence" value="ECO:0007669"/>
    <property type="project" value="TreeGrafter"/>
</dbReference>
<feature type="domain" description="SGNH hydrolase-type esterase" evidence="1">
    <location>
        <begin position="49"/>
        <end position="218"/>
    </location>
</feature>
<dbReference type="InterPro" id="IPR013830">
    <property type="entry name" value="SGNH_hydro"/>
</dbReference>
<dbReference type="EMBL" id="CP114976">
    <property type="protein sequence ID" value="WBE24345.1"/>
    <property type="molecule type" value="Genomic_DNA"/>
</dbReference>
<dbReference type="InterPro" id="IPR036514">
    <property type="entry name" value="SGNH_hydro_sf"/>
</dbReference>
<keyword evidence="2" id="KW-0378">Hydrolase</keyword>
<sequence>MLDILLRIGLAPVLLWQGRNVRRSTLRLPEAAGARYGQVGRGPALRILLLGDSSAAGVGVSQQEQALAGQLSKQLSQDYQVSWQLLAESGITLQQLLAKLDEVRGQYDVAVLAVGVNDVTAGTKDAVWVAQLQALRARLTAEFKVRNILVSAVPPMQHFTALPRPLSDYLGRRARRLNALTTRLAKQTAELTFMPIELGVSPQMLAADGFHPSAIAYDLWAQQVVAQLKSCSDTSQISNK</sequence>
<reference evidence="2 3" key="1">
    <citation type="submission" date="2022-12" db="EMBL/GenBank/DDBJ databases">
        <title>Coexistence and Characterization of a Novel Tigecycline Resistance gene tet(X) variant and blaNDM-1 in a Pseudomonas caeni Isolate of Chicken Origin.</title>
        <authorList>
            <person name="Lu X."/>
            <person name="Zhang L."/>
            <person name="Li R."/>
            <person name="Wang Z."/>
        </authorList>
    </citation>
    <scope>NUCLEOTIDE SEQUENCE [LARGE SCALE GENOMIC DNA]</scope>
    <source>
        <strain evidence="2 3">CE14</strain>
    </source>
</reference>
<evidence type="ECO:0000313" key="3">
    <source>
        <dbReference type="Proteomes" id="UP001212189"/>
    </source>
</evidence>